<reference evidence="3 4" key="1">
    <citation type="journal article" date="2016" name="Genome Biol. Evol.">
        <title>Divergent and convergent evolution of fungal pathogenicity.</title>
        <authorList>
            <person name="Shang Y."/>
            <person name="Xiao G."/>
            <person name="Zheng P."/>
            <person name="Cen K."/>
            <person name="Zhan S."/>
            <person name="Wang C."/>
        </authorList>
    </citation>
    <scope>NUCLEOTIDE SEQUENCE [LARGE SCALE GENOMIC DNA]</scope>
    <source>
        <strain evidence="3 4">RCEF 264</strain>
    </source>
</reference>
<keyword evidence="3" id="KW-0012">Acyltransferase</keyword>
<comment type="caution">
    <text evidence="3">The sequence shown here is derived from an EMBL/GenBank/DDBJ whole genome shotgun (WGS) entry which is preliminary data.</text>
</comment>
<dbReference type="Proteomes" id="UP000076874">
    <property type="component" value="Unassembled WGS sequence"/>
</dbReference>
<evidence type="ECO:0000313" key="4">
    <source>
        <dbReference type="Proteomes" id="UP000076874"/>
    </source>
</evidence>
<dbReference type="PANTHER" id="PTHR43674:SF16">
    <property type="entry name" value="CARBON-NITROGEN FAMILY, PUTATIVE (AFU_ORTHOLOGUE AFUA_5G02350)-RELATED"/>
    <property type="match status" value="1"/>
</dbReference>
<keyword evidence="3" id="KW-0449">Lipoprotein</keyword>
<keyword evidence="4" id="KW-1185">Reference proteome</keyword>
<evidence type="ECO:0000313" key="3">
    <source>
        <dbReference type="EMBL" id="OAA59629.1"/>
    </source>
</evidence>
<dbReference type="InterPro" id="IPR050345">
    <property type="entry name" value="Aliph_Amidase/BUP"/>
</dbReference>
<name>A0A167SHB8_9HYPO</name>
<dbReference type="SUPFAM" id="SSF56317">
    <property type="entry name" value="Carbon-nitrogen hydrolase"/>
    <property type="match status" value="1"/>
</dbReference>
<gene>
    <name evidence="3" type="ORF">SPI_05827</name>
</gene>
<keyword evidence="3" id="KW-0808">Transferase</keyword>
<dbReference type="EMBL" id="AZHD01000010">
    <property type="protein sequence ID" value="OAA59629.1"/>
    <property type="molecule type" value="Genomic_DNA"/>
</dbReference>
<organism evidence="3 4">
    <name type="scientific">Niveomyces insectorum RCEF 264</name>
    <dbReference type="NCBI Taxonomy" id="1081102"/>
    <lineage>
        <taxon>Eukaryota</taxon>
        <taxon>Fungi</taxon>
        <taxon>Dikarya</taxon>
        <taxon>Ascomycota</taxon>
        <taxon>Pezizomycotina</taxon>
        <taxon>Sordariomycetes</taxon>
        <taxon>Hypocreomycetidae</taxon>
        <taxon>Hypocreales</taxon>
        <taxon>Cordycipitaceae</taxon>
        <taxon>Niveomyces</taxon>
    </lineage>
</organism>
<dbReference type="Pfam" id="PF00795">
    <property type="entry name" value="CN_hydrolase"/>
    <property type="match status" value="1"/>
</dbReference>
<dbReference type="PANTHER" id="PTHR43674">
    <property type="entry name" value="NITRILASE C965.09-RELATED"/>
    <property type="match status" value="1"/>
</dbReference>
<dbReference type="Gene3D" id="3.60.110.10">
    <property type="entry name" value="Carbon-nitrogen hydrolase"/>
    <property type="match status" value="1"/>
</dbReference>
<dbReference type="InterPro" id="IPR003010">
    <property type="entry name" value="C-N_Hydrolase"/>
</dbReference>
<dbReference type="GO" id="GO:0016811">
    <property type="term" value="F:hydrolase activity, acting on carbon-nitrogen (but not peptide) bonds, in linear amides"/>
    <property type="evidence" value="ECO:0007669"/>
    <property type="project" value="TreeGrafter"/>
</dbReference>
<protein>
    <submittedName>
        <fullName evidence="3">Nitrilase/cyanide hydratase and apolipoprotein N-acyltransferase</fullName>
    </submittedName>
</protein>
<keyword evidence="1" id="KW-0378">Hydrolase</keyword>
<feature type="domain" description="CN hydrolase" evidence="2">
    <location>
        <begin position="5"/>
        <end position="300"/>
    </location>
</feature>
<sequence length="344" mass="36225">MAPLFKIALIQFEPKPVDVEANFAYAAAALRDAAAAGARLAVLPEYHLTSWVPDHPDFVAACAASGAYLPRYQALAKELDLCIAPGTIVEAHAVTDAATDAVDAADATKTLVTVADAAHGPFELRNMAYCLAAGTGAVLGRYQKTNLWHPERPHLVAPTAASAVGWPPHTAFDLPWTWPASGDNDNKGGRPVRAGLLVCWDLAFPEAFRALVADGADLIIVSSFWHPTTDVDAVALAHNPDCEVLFLRSALTARAYENTCAVAFCNACGLSQLAQPLVGGRGEVAPGTNATSLVDLDLDLLAVAEGNYRVRADMRRPGWHYAHTLAVPGGTKTAKTEAAAKAAD</sequence>
<evidence type="ECO:0000256" key="1">
    <source>
        <dbReference type="ARBA" id="ARBA00022801"/>
    </source>
</evidence>
<dbReference type="CDD" id="cd07197">
    <property type="entry name" value="nitrilase"/>
    <property type="match status" value="1"/>
</dbReference>
<evidence type="ECO:0000259" key="2">
    <source>
        <dbReference type="PROSITE" id="PS50263"/>
    </source>
</evidence>
<dbReference type="GO" id="GO:0016746">
    <property type="term" value="F:acyltransferase activity"/>
    <property type="evidence" value="ECO:0007669"/>
    <property type="project" value="UniProtKB-KW"/>
</dbReference>
<dbReference type="OrthoDB" id="412018at2759"/>
<dbReference type="AlphaFoldDB" id="A0A167SHB8"/>
<proteinExistence type="predicted"/>
<dbReference type="PROSITE" id="PS50263">
    <property type="entry name" value="CN_HYDROLASE"/>
    <property type="match status" value="1"/>
</dbReference>
<dbReference type="STRING" id="1081102.A0A167SHB8"/>
<dbReference type="InterPro" id="IPR036526">
    <property type="entry name" value="C-N_Hydrolase_sf"/>
</dbReference>
<accession>A0A167SHB8</accession>